<feature type="compositionally biased region" description="Acidic residues" evidence="2">
    <location>
        <begin position="729"/>
        <end position="748"/>
    </location>
</feature>
<reference evidence="5 6" key="1">
    <citation type="journal article" date="2021" name="Environ. Microbiol.">
        <title>Gene family expansions and transcriptome signatures uncover fungal adaptations to wood decay.</title>
        <authorList>
            <person name="Hage H."/>
            <person name="Miyauchi S."/>
            <person name="Viragh M."/>
            <person name="Drula E."/>
            <person name="Min B."/>
            <person name="Chaduli D."/>
            <person name="Navarro D."/>
            <person name="Favel A."/>
            <person name="Norest M."/>
            <person name="Lesage-Meessen L."/>
            <person name="Balint B."/>
            <person name="Merenyi Z."/>
            <person name="de Eugenio L."/>
            <person name="Morin E."/>
            <person name="Martinez A.T."/>
            <person name="Baldrian P."/>
            <person name="Stursova M."/>
            <person name="Martinez M.J."/>
            <person name="Novotny C."/>
            <person name="Magnuson J.K."/>
            <person name="Spatafora J.W."/>
            <person name="Maurice S."/>
            <person name="Pangilinan J."/>
            <person name="Andreopoulos W."/>
            <person name="LaButti K."/>
            <person name="Hundley H."/>
            <person name="Na H."/>
            <person name="Kuo A."/>
            <person name="Barry K."/>
            <person name="Lipzen A."/>
            <person name="Henrissat B."/>
            <person name="Riley R."/>
            <person name="Ahrendt S."/>
            <person name="Nagy L.G."/>
            <person name="Grigoriev I.V."/>
            <person name="Martin F."/>
            <person name="Rosso M.N."/>
        </authorList>
    </citation>
    <scope>NUCLEOTIDE SEQUENCE [LARGE SCALE GENOMIC DNA]</scope>
    <source>
        <strain evidence="5 6">CIRM-BRFM 1785</strain>
    </source>
</reference>
<keyword evidence="3" id="KW-0472">Membrane</keyword>
<dbReference type="Proteomes" id="UP000814176">
    <property type="component" value="Unassembled WGS sequence"/>
</dbReference>
<dbReference type="InterPro" id="IPR013087">
    <property type="entry name" value="Znf_C2H2_type"/>
</dbReference>
<dbReference type="PROSITE" id="PS00028">
    <property type="entry name" value="ZINC_FINGER_C2H2_1"/>
    <property type="match status" value="1"/>
</dbReference>
<gene>
    <name evidence="5" type="ORF">C8Q71DRAFT_761086</name>
</gene>
<evidence type="ECO:0000256" key="3">
    <source>
        <dbReference type="SAM" id="Phobius"/>
    </source>
</evidence>
<protein>
    <recommendedName>
        <fullName evidence="4">C2H2-type domain-containing protein</fullName>
    </recommendedName>
</protein>
<dbReference type="Pfam" id="PF18759">
    <property type="entry name" value="Plavaka"/>
    <property type="match status" value="1"/>
</dbReference>
<feature type="region of interest" description="Disordered" evidence="2">
    <location>
        <begin position="729"/>
        <end position="792"/>
    </location>
</feature>
<keyword evidence="6" id="KW-1185">Reference proteome</keyword>
<proteinExistence type="predicted"/>
<accession>A0ABQ8KF88</accession>
<evidence type="ECO:0000256" key="2">
    <source>
        <dbReference type="SAM" id="MobiDB-lite"/>
    </source>
</evidence>
<dbReference type="PROSITE" id="PS50157">
    <property type="entry name" value="ZINC_FINGER_C2H2_2"/>
    <property type="match status" value="1"/>
</dbReference>
<keyword evidence="3" id="KW-1133">Transmembrane helix</keyword>
<keyword evidence="1" id="KW-0862">Zinc</keyword>
<feature type="transmembrane region" description="Helical" evidence="3">
    <location>
        <begin position="509"/>
        <end position="530"/>
    </location>
</feature>
<dbReference type="GeneID" id="72004586"/>
<evidence type="ECO:0000313" key="6">
    <source>
        <dbReference type="Proteomes" id="UP000814176"/>
    </source>
</evidence>
<dbReference type="InterPro" id="IPR041078">
    <property type="entry name" value="Plavaka"/>
</dbReference>
<comment type="caution">
    <text evidence="5">The sequence shown here is derived from an EMBL/GenBank/DDBJ whole genome shotgun (WGS) entry which is preliminary data.</text>
</comment>
<keyword evidence="3" id="KW-0812">Transmembrane</keyword>
<name>A0ABQ8KF88_9APHY</name>
<evidence type="ECO:0000259" key="4">
    <source>
        <dbReference type="PROSITE" id="PS50157"/>
    </source>
</evidence>
<evidence type="ECO:0000256" key="1">
    <source>
        <dbReference type="PROSITE-ProRule" id="PRU00042"/>
    </source>
</evidence>
<evidence type="ECO:0000313" key="5">
    <source>
        <dbReference type="EMBL" id="KAH9836180.1"/>
    </source>
</evidence>
<feature type="region of interest" description="Disordered" evidence="2">
    <location>
        <begin position="47"/>
        <end position="142"/>
    </location>
</feature>
<keyword evidence="1" id="KW-0479">Metal-binding</keyword>
<feature type="domain" description="C2H2-type" evidence="4">
    <location>
        <begin position="20"/>
        <end position="47"/>
    </location>
</feature>
<feature type="transmembrane region" description="Helical" evidence="3">
    <location>
        <begin position="923"/>
        <end position="943"/>
    </location>
</feature>
<organism evidence="5 6">
    <name type="scientific">Rhodofomes roseus</name>
    <dbReference type="NCBI Taxonomy" id="34475"/>
    <lineage>
        <taxon>Eukaryota</taxon>
        <taxon>Fungi</taxon>
        <taxon>Dikarya</taxon>
        <taxon>Basidiomycota</taxon>
        <taxon>Agaricomycotina</taxon>
        <taxon>Agaricomycetes</taxon>
        <taxon>Polyporales</taxon>
        <taxon>Rhodofomes</taxon>
    </lineage>
</organism>
<dbReference type="RefSeq" id="XP_047778465.1">
    <property type="nucleotide sequence ID" value="XM_047923854.1"/>
</dbReference>
<keyword evidence="1" id="KW-0863">Zinc-finger</keyword>
<dbReference type="EMBL" id="JADCUA010000011">
    <property type="protein sequence ID" value="KAH9836180.1"/>
    <property type="molecule type" value="Genomic_DNA"/>
</dbReference>
<sequence>MANNAQHEAPRRQVHQPIRIQCQICHESFQNRSGLTQHRNAKHVEMPVYDPGRHNANLQGPQEDPEVQLFPAEPDVDEAGGVGGGEPDGQPEDGPEDDRMGEDQGQNNTHYHQHIDARPCTEDGGEYLPPGMPPQPRERAAQGDWAPFGSRIEFEAGEFLFKKIEMSAGDVGTIMDLWAASLISFGAKPPFANAVDMLAVIDEIQHGDAPWRSFIVQYQGPIPEVGQVPSWMTAQYTVWTRDPRKLIHLLLENEDFDGEIDYVPYCEKDEEGKQRLTNFFSGNWAWRQADTIAEDPTTHGAMFVPVILGSDKTTVSVATGQNEYYPLYLSIGNLHNTVRRAHRNAVHVLAFLAIPHADRKDKDTTAFRSFKRQLYHASLGNILTPLRPGMSTPEVVRCPDAHFRRAVYGIGPNTQDYPEQALAACVVEGWCPICFGHHNDLDAGADQGRRTEEFTEALVAMLDERALWQDYGIVSNVIPYTNDFPRADIHELLSGDLLHQIIKPFKDHLVDWIIILLIIIYGEALASVILDELDRRLATMPPFVGLRHFPQGRRFKQWTGDDTRGLMKVFLAALRGLVPDDVVRAVRWYLEYAYIIRHPEQTDDTLRRADEAWTHYCRFREIFRVAGVREDGFSIPRQHGQKHTSRHTRNFGALYGLCTSITENRHITAVKKPWRRSSRYKAIGQMLQTNARLEKLAAARVDFTVRGMLEGTCLSEALEAMIAAEDDPAEADMDVDDEEWQAGDDEPERDDRGARNAADNLDQGDEVGPVAGANEGAGGRPAAGADEELGDAVDGPQVDAFVVLARRPAKGYPRRLGDLGDYIGRPELPTCVARFIAGQLGQDPDVEDVDRYNDPDIQVTVYPSAVATFYAPGDPSGTGGMRREWIRATPSWRKGPARYDCAYVTHNPALAGFRGLHAVRVRLLFSFTFIGTFYSCALVEWFIPVGDEADDVTGMWVVKPEIDEDGRRPCEIIHLDTVLRAAHLPPVYGDQFIPRDLTAEETLDAFRAYYVNKFVDYHGHQHLF</sequence>